<name>A0A2S9YHF4_9BACT</name>
<feature type="compositionally biased region" description="Basic and acidic residues" evidence="1">
    <location>
        <begin position="48"/>
        <end position="60"/>
    </location>
</feature>
<gene>
    <name evidence="2" type="ORF">ENSA5_06530</name>
</gene>
<proteinExistence type="predicted"/>
<comment type="caution">
    <text evidence="2">The sequence shown here is derived from an EMBL/GenBank/DDBJ whole genome shotgun (WGS) entry which is preliminary data.</text>
</comment>
<keyword evidence="3" id="KW-1185">Reference proteome</keyword>
<evidence type="ECO:0000313" key="3">
    <source>
        <dbReference type="Proteomes" id="UP000237968"/>
    </source>
</evidence>
<sequence>MGARARAGPLGWQVHGEHELLVVLLDVQEAAEPGRNLATGADATGDADGGRAPEHGHRDPAPGPRAGPGDLRGLDGVELFEGPDGAQLLGLDDAVARAHGEMHEQGLQLQELAVDAQLGSGAQVQPGHAAHGLEQHLPRALEHLGDLDELVAGERAQVGVAVAAAGPVVGPGERDVLLLGRPIELTLTLARVVEAELRGELRGEVHVLARGEDIAAAQELAEGAVGLERELNLAVAGEPGDQRARGDPGPVALARGHRVAHASELGEGGQARRLAASLVEPTQRVLAQALVGRRAPTDEDQRERGPQIVGEVGHVGAVEGPGQAELDLLARAGLLADLEQREREVGVGQVPLVVDQLARAGPGREAGRGVDDVAGPDPRAQVQAQRVDPEVDDRVALDLVERGGLVEPAVEDLQRLAVAGVRGLEEQARDRDREITRAAKMRDRFVERGEALAVLAGRQLDEVSAEVLRHRQGPVARHSGRELGGLTQQLLALVDLAVHRDVGAVEREHARRGRALEPPRVPQRPQQAQLCAARLGQREDHGHPRVQPAQLLTQLRGRAVA</sequence>
<evidence type="ECO:0000313" key="2">
    <source>
        <dbReference type="EMBL" id="PRQ04529.1"/>
    </source>
</evidence>
<accession>A0A2S9YHF4</accession>
<protein>
    <submittedName>
        <fullName evidence="2">Uncharacterized protein</fullName>
    </submittedName>
</protein>
<dbReference type="Proteomes" id="UP000237968">
    <property type="component" value="Unassembled WGS sequence"/>
</dbReference>
<reference evidence="2 3" key="1">
    <citation type="submission" date="2018-03" db="EMBL/GenBank/DDBJ databases">
        <title>Draft Genome Sequences of the Obligatory Marine Myxobacteria Enhygromyxa salina SWB005.</title>
        <authorList>
            <person name="Poehlein A."/>
            <person name="Moghaddam J.A."/>
            <person name="Harms H."/>
            <person name="Alanjari M."/>
            <person name="Koenig G.M."/>
            <person name="Daniel R."/>
            <person name="Schaeberle T.F."/>
        </authorList>
    </citation>
    <scope>NUCLEOTIDE SEQUENCE [LARGE SCALE GENOMIC DNA]</scope>
    <source>
        <strain evidence="2 3">SWB005</strain>
    </source>
</reference>
<dbReference type="AlphaFoldDB" id="A0A2S9YHF4"/>
<dbReference type="EMBL" id="PVNK01000035">
    <property type="protein sequence ID" value="PRQ04529.1"/>
    <property type="molecule type" value="Genomic_DNA"/>
</dbReference>
<organism evidence="2 3">
    <name type="scientific">Enhygromyxa salina</name>
    <dbReference type="NCBI Taxonomy" id="215803"/>
    <lineage>
        <taxon>Bacteria</taxon>
        <taxon>Pseudomonadati</taxon>
        <taxon>Myxococcota</taxon>
        <taxon>Polyangia</taxon>
        <taxon>Nannocystales</taxon>
        <taxon>Nannocystaceae</taxon>
        <taxon>Enhygromyxa</taxon>
    </lineage>
</organism>
<feature type="region of interest" description="Disordered" evidence="1">
    <location>
        <begin position="37"/>
        <end position="76"/>
    </location>
</feature>
<evidence type="ECO:0000256" key="1">
    <source>
        <dbReference type="SAM" id="MobiDB-lite"/>
    </source>
</evidence>